<feature type="transmembrane region" description="Helical" evidence="3">
    <location>
        <begin position="206"/>
        <end position="224"/>
    </location>
</feature>
<comment type="catalytic activity">
    <reaction evidence="2">
        <text>2 GTP = 3',3'-c-di-GMP + 2 diphosphate</text>
        <dbReference type="Rhea" id="RHEA:24898"/>
        <dbReference type="ChEBI" id="CHEBI:33019"/>
        <dbReference type="ChEBI" id="CHEBI:37565"/>
        <dbReference type="ChEBI" id="CHEBI:58805"/>
        <dbReference type="EC" id="2.7.7.65"/>
    </reaction>
</comment>
<evidence type="ECO:0000256" key="2">
    <source>
        <dbReference type="ARBA" id="ARBA00034247"/>
    </source>
</evidence>
<dbReference type="AlphaFoldDB" id="A0AA87NNT5"/>
<reference evidence="5 6" key="1">
    <citation type="submission" date="2013-04" db="EMBL/GenBank/DDBJ databases">
        <title>The Genome Sequence of Treponema medium ATCC 700293.</title>
        <authorList>
            <consortium name="The Broad Institute Genomics Platform"/>
            <person name="Earl A."/>
            <person name="Ward D."/>
            <person name="Feldgarden M."/>
            <person name="Gevers D."/>
            <person name="Leonetti C."/>
            <person name="Blanton J.M."/>
            <person name="Dewhirst F.E."/>
            <person name="Izard J."/>
            <person name="Walker B."/>
            <person name="Young S."/>
            <person name="Zeng Q."/>
            <person name="Gargeya S."/>
            <person name="Fitzgerald M."/>
            <person name="Haas B."/>
            <person name="Abouelleil A."/>
            <person name="Allen A.W."/>
            <person name="Alvarado L."/>
            <person name="Arachchi H.M."/>
            <person name="Berlin A.M."/>
            <person name="Chapman S.B."/>
            <person name="Gainer-Dewar J."/>
            <person name="Goldberg J."/>
            <person name="Griggs A."/>
            <person name="Gujja S."/>
            <person name="Hansen M."/>
            <person name="Howarth C."/>
            <person name="Imamovic A."/>
            <person name="Ireland A."/>
            <person name="Larimer J."/>
            <person name="McCowan C."/>
            <person name="Murphy C."/>
            <person name="Pearson M."/>
            <person name="Poon T.W."/>
            <person name="Priest M."/>
            <person name="Roberts A."/>
            <person name="Saif S."/>
            <person name="Shea T."/>
            <person name="Sisk P."/>
            <person name="Sykes S."/>
            <person name="Wortman J."/>
            <person name="Nusbaum C."/>
            <person name="Birren B."/>
        </authorList>
    </citation>
    <scope>NUCLEOTIDE SEQUENCE [LARGE SCALE GENOMIC DNA]</scope>
    <source>
        <strain evidence="5 6">ATCC 700293</strain>
    </source>
</reference>
<dbReference type="Proteomes" id="UP000014634">
    <property type="component" value="Unassembled WGS sequence"/>
</dbReference>
<dbReference type="SMART" id="SM00267">
    <property type="entry name" value="GGDEF"/>
    <property type="match status" value="1"/>
</dbReference>
<dbReference type="GO" id="GO:0052621">
    <property type="term" value="F:diguanylate cyclase activity"/>
    <property type="evidence" value="ECO:0007669"/>
    <property type="project" value="UniProtKB-EC"/>
</dbReference>
<organism evidence="5 6">
    <name type="scientific">Treponema medium ATCC 700293</name>
    <dbReference type="NCBI Taxonomy" id="1125700"/>
    <lineage>
        <taxon>Bacteria</taxon>
        <taxon>Pseudomonadati</taxon>
        <taxon>Spirochaetota</taxon>
        <taxon>Spirochaetia</taxon>
        <taxon>Spirochaetales</taxon>
        <taxon>Treponemataceae</taxon>
        <taxon>Treponema</taxon>
    </lineage>
</organism>
<dbReference type="PROSITE" id="PS50887">
    <property type="entry name" value="GGDEF"/>
    <property type="match status" value="1"/>
</dbReference>
<keyword evidence="3" id="KW-1133">Transmembrane helix</keyword>
<feature type="domain" description="GGDEF" evidence="4">
    <location>
        <begin position="381"/>
        <end position="509"/>
    </location>
</feature>
<sequence length="513" mass="58526">MNINITDVFDSFCMLNAASAFIIAVASLKKSNWNPVFKSIAYLAAMIGFWNLIRFFLIQTHELQLSFIMTRSIYMCIAFSALFLFYYAQSYCIPNFPLLYRRLIAVIPCITCILSITANRHSFFISINPEAEIFDIGIQPFIYGHWFYIHVLYSYALITLSCMLFFIRLFSPQVKNRKAVIAITVTVCIFTVINIIGTFIGQTKPIMLLSLFAHLFSINVLYFLTYRDMDQKGLYLGRKDFFQGFSQPVLIFNTKNELLKANTAAMQFFTKANIPIQRYSLYDDMFCSRFFVPIQSREQTEYALYMQHRATGKVFLCHKKIVVNPQNDKSVGTTIIMYDAGMLGELIQKIEQNAFTDALCGCLNRSCFELRKETIVQNSVKPCLLLVADIDDLKKVNDTFGHNAGDDYIQTCAAILKQAINTPNTLFRIGGDEFVAFIPHCTGTDTATIIKKIETLCTKQKKSWAVSISVGSSMIKNNHTDLMQHFTQADSAMYAHKQKRKQQLAEVQQAMSS</sequence>
<evidence type="ECO:0000313" key="5">
    <source>
        <dbReference type="EMBL" id="EPF29972.1"/>
    </source>
</evidence>
<dbReference type="EMBL" id="ATFE01000002">
    <property type="protein sequence ID" value="EPF29972.1"/>
    <property type="molecule type" value="Genomic_DNA"/>
</dbReference>
<comment type="caution">
    <text evidence="5">The sequence shown here is derived from an EMBL/GenBank/DDBJ whole genome shotgun (WGS) entry which is preliminary data.</text>
</comment>
<accession>A0AA87NNT5</accession>
<dbReference type="RefSeq" id="WP_016522192.1">
    <property type="nucleotide sequence ID" value="NZ_KE332517.1"/>
</dbReference>
<dbReference type="EC" id="2.7.7.65" evidence="1"/>
<evidence type="ECO:0000256" key="3">
    <source>
        <dbReference type="SAM" id="Phobius"/>
    </source>
</evidence>
<protein>
    <recommendedName>
        <fullName evidence="1">diguanylate cyclase</fullName>
        <ecNumber evidence="1">2.7.7.65</ecNumber>
    </recommendedName>
</protein>
<dbReference type="Pfam" id="PF16927">
    <property type="entry name" value="HisKA_7TM"/>
    <property type="match status" value="1"/>
</dbReference>
<dbReference type="InterPro" id="IPR043128">
    <property type="entry name" value="Rev_trsase/Diguanyl_cyclase"/>
</dbReference>
<keyword evidence="3" id="KW-0472">Membrane</keyword>
<feature type="transmembrane region" description="Helical" evidence="3">
    <location>
        <begin position="65"/>
        <end position="87"/>
    </location>
</feature>
<dbReference type="InterPro" id="IPR029787">
    <property type="entry name" value="Nucleotide_cyclase"/>
</dbReference>
<dbReference type="InterPro" id="IPR000160">
    <property type="entry name" value="GGDEF_dom"/>
</dbReference>
<dbReference type="Pfam" id="PF00990">
    <property type="entry name" value="GGDEF"/>
    <property type="match status" value="1"/>
</dbReference>
<feature type="transmembrane region" description="Helical" evidence="3">
    <location>
        <begin position="179"/>
        <end position="200"/>
    </location>
</feature>
<evidence type="ECO:0000313" key="6">
    <source>
        <dbReference type="Proteomes" id="UP000014634"/>
    </source>
</evidence>
<evidence type="ECO:0000259" key="4">
    <source>
        <dbReference type="PROSITE" id="PS50887"/>
    </source>
</evidence>
<evidence type="ECO:0000256" key="1">
    <source>
        <dbReference type="ARBA" id="ARBA00012528"/>
    </source>
</evidence>
<dbReference type="InterPro" id="IPR050469">
    <property type="entry name" value="Diguanylate_Cyclase"/>
</dbReference>
<dbReference type="NCBIfam" id="TIGR00254">
    <property type="entry name" value="GGDEF"/>
    <property type="match status" value="1"/>
</dbReference>
<dbReference type="PANTHER" id="PTHR45138">
    <property type="entry name" value="REGULATORY COMPONENTS OF SENSORY TRANSDUCTION SYSTEM"/>
    <property type="match status" value="1"/>
</dbReference>
<keyword evidence="3" id="KW-0812">Transmembrane</keyword>
<feature type="transmembrane region" description="Helical" evidence="3">
    <location>
        <begin position="12"/>
        <end position="28"/>
    </location>
</feature>
<gene>
    <name evidence="5" type="ORF">HMPREF9195_00192</name>
</gene>
<feature type="transmembrane region" description="Helical" evidence="3">
    <location>
        <begin position="99"/>
        <end position="118"/>
    </location>
</feature>
<dbReference type="CDD" id="cd01949">
    <property type="entry name" value="GGDEF"/>
    <property type="match status" value="1"/>
</dbReference>
<proteinExistence type="predicted"/>
<dbReference type="PANTHER" id="PTHR45138:SF9">
    <property type="entry name" value="DIGUANYLATE CYCLASE DGCM-RELATED"/>
    <property type="match status" value="1"/>
</dbReference>
<feature type="transmembrane region" description="Helical" evidence="3">
    <location>
        <begin position="147"/>
        <end position="167"/>
    </location>
</feature>
<dbReference type="SUPFAM" id="SSF55073">
    <property type="entry name" value="Nucleotide cyclase"/>
    <property type="match status" value="1"/>
</dbReference>
<dbReference type="InterPro" id="IPR031621">
    <property type="entry name" value="HisKA_7TM"/>
</dbReference>
<dbReference type="Gene3D" id="3.30.70.270">
    <property type="match status" value="1"/>
</dbReference>
<feature type="transmembrane region" description="Helical" evidence="3">
    <location>
        <begin position="40"/>
        <end position="59"/>
    </location>
</feature>
<name>A0AA87NNT5_TREMD</name>